<dbReference type="Gene3D" id="3.40.190.10">
    <property type="entry name" value="Periplasmic binding protein-like II"/>
    <property type="match status" value="1"/>
</dbReference>
<gene>
    <name evidence="1" type="ORF">GCM10008932_09460</name>
</gene>
<sequence length="93" mass="10456">MEGPAGKVVRGSNTNSGMILNASLAERDDFLAVLQFIDWLYYSDEGTEFAHWGIEGETFEYTDEYVGGYKPVDGIRFERFNAGAEESLQNYQA</sequence>
<reference evidence="1 2" key="1">
    <citation type="journal article" date="2019" name="Int. J. Syst. Evol. Microbiol.">
        <title>The Global Catalogue of Microorganisms (GCM) 10K type strain sequencing project: providing services to taxonomists for standard genome sequencing and annotation.</title>
        <authorList>
            <consortium name="The Broad Institute Genomics Platform"/>
            <consortium name="The Broad Institute Genome Sequencing Center for Infectious Disease"/>
            <person name="Wu L."/>
            <person name="Ma J."/>
        </authorList>
    </citation>
    <scope>NUCLEOTIDE SEQUENCE [LARGE SCALE GENOMIC DNA]</scope>
    <source>
        <strain evidence="1 2">JCM 12662</strain>
    </source>
</reference>
<evidence type="ECO:0000313" key="2">
    <source>
        <dbReference type="Proteomes" id="UP001501166"/>
    </source>
</evidence>
<proteinExistence type="predicted"/>
<comment type="caution">
    <text evidence="1">The sequence shown here is derived from an EMBL/GenBank/DDBJ whole genome shotgun (WGS) entry which is preliminary data.</text>
</comment>
<keyword evidence="2" id="KW-1185">Reference proteome</keyword>
<dbReference type="Proteomes" id="UP001501166">
    <property type="component" value="Unassembled WGS sequence"/>
</dbReference>
<organism evidence="1 2">
    <name type="scientific">Alkalibacterium iburiense</name>
    <dbReference type="NCBI Taxonomy" id="290589"/>
    <lineage>
        <taxon>Bacteria</taxon>
        <taxon>Bacillati</taxon>
        <taxon>Bacillota</taxon>
        <taxon>Bacilli</taxon>
        <taxon>Lactobacillales</taxon>
        <taxon>Carnobacteriaceae</taxon>
        <taxon>Alkalibacterium</taxon>
    </lineage>
</organism>
<dbReference type="EMBL" id="BAAACW010000056">
    <property type="protein sequence ID" value="GAA0358856.1"/>
    <property type="molecule type" value="Genomic_DNA"/>
</dbReference>
<accession>A0ABN0X9S1</accession>
<dbReference type="RefSeq" id="WP_343754462.1">
    <property type="nucleotide sequence ID" value="NZ_BAAACW010000056.1"/>
</dbReference>
<dbReference type="SUPFAM" id="SSF53850">
    <property type="entry name" value="Periplasmic binding protein-like II"/>
    <property type="match status" value="1"/>
</dbReference>
<protein>
    <submittedName>
        <fullName evidence="1">Uncharacterized protein</fullName>
    </submittedName>
</protein>
<evidence type="ECO:0000313" key="1">
    <source>
        <dbReference type="EMBL" id="GAA0358856.1"/>
    </source>
</evidence>
<name>A0ABN0X9S1_9LACT</name>